<dbReference type="OrthoDB" id="43458at2759"/>
<evidence type="ECO:0000256" key="4">
    <source>
        <dbReference type="ARBA" id="ARBA00023136"/>
    </source>
</evidence>
<feature type="transmembrane region" description="Helical" evidence="5">
    <location>
        <begin position="97"/>
        <end position="117"/>
    </location>
</feature>
<dbReference type="Pfam" id="PF10639">
    <property type="entry name" value="TMEM234"/>
    <property type="match status" value="1"/>
</dbReference>
<feature type="transmembrane region" description="Helical" evidence="5">
    <location>
        <begin position="72"/>
        <end position="91"/>
    </location>
</feature>
<evidence type="ECO:0000256" key="5">
    <source>
        <dbReference type="SAM" id="Phobius"/>
    </source>
</evidence>
<accession>A0A3N4ITH6</accession>
<dbReference type="InterPro" id="IPR018908">
    <property type="entry name" value="TMEM234"/>
</dbReference>
<dbReference type="Proteomes" id="UP000275078">
    <property type="component" value="Unassembled WGS sequence"/>
</dbReference>
<reference evidence="6 7" key="1">
    <citation type="journal article" date="2018" name="Nat. Ecol. Evol.">
        <title>Pezizomycetes genomes reveal the molecular basis of ectomycorrhizal truffle lifestyle.</title>
        <authorList>
            <person name="Murat C."/>
            <person name="Payen T."/>
            <person name="Noel B."/>
            <person name="Kuo A."/>
            <person name="Morin E."/>
            <person name="Chen J."/>
            <person name="Kohler A."/>
            <person name="Krizsan K."/>
            <person name="Balestrini R."/>
            <person name="Da Silva C."/>
            <person name="Montanini B."/>
            <person name="Hainaut M."/>
            <person name="Levati E."/>
            <person name="Barry K.W."/>
            <person name="Belfiori B."/>
            <person name="Cichocki N."/>
            <person name="Clum A."/>
            <person name="Dockter R.B."/>
            <person name="Fauchery L."/>
            <person name="Guy J."/>
            <person name="Iotti M."/>
            <person name="Le Tacon F."/>
            <person name="Lindquist E.A."/>
            <person name="Lipzen A."/>
            <person name="Malagnac F."/>
            <person name="Mello A."/>
            <person name="Molinier V."/>
            <person name="Miyauchi S."/>
            <person name="Poulain J."/>
            <person name="Riccioni C."/>
            <person name="Rubini A."/>
            <person name="Sitrit Y."/>
            <person name="Splivallo R."/>
            <person name="Traeger S."/>
            <person name="Wang M."/>
            <person name="Zifcakova L."/>
            <person name="Wipf D."/>
            <person name="Zambonelli A."/>
            <person name="Paolocci F."/>
            <person name="Nowrousian M."/>
            <person name="Ottonello S."/>
            <person name="Baldrian P."/>
            <person name="Spatafora J.W."/>
            <person name="Henrissat B."/>
            <person name="Nagy L.G."/>
            <person name="Aury J.M."/>
            <person name="Wincker P."/>
            <person name="Grigoriev I.V."/>
            <person name="Bonfante P."/>
            <person name="Martin F.M."/>
        </authorList>
    </citation>
    <scope>NUCLEOTIDE SEQUENCE [LARGE SCALE GENOMIC DNA]</scope>
    <source>
        <strain evidence="6 7">RN42</strain>
    </source>
</reference>
<feature type="transmembrane region" description="Helical" evidence="5">
    <location>
        <begin position="12"/>
        <end position="32"/>
    </location>
</feature>
<evidence type="ECO:0000256" key="3">
    <source>
        <dbReference type="ARBA" id="ARBA00022989"/>
    </source>
</evidence>
<keyword evidence="4 5" id="KW-0472">Membrane</keyword>
<dbReference type="AlphaFoldDB" id="A0A3N4ITH6"/>
<evidence type="ECO:0000313" key="6">
    <source>
        <dbReference type="EMBL" id="RPA87561.1"/>
    </source>
</evidence>
<organism evidence="6 7">
    <name type="scientific">Ascobolus immersus RN42</name>
    <dbReference type="NCBI Taxonomy" id="1160509"/>
    <lineage>
        <taxon>Eukaryota</taxon>
        <taxon>Fungi</taxon>
        <taxon>Dikarya</taxon>
        <taxon>Ascomycota</taxon>
        <taxon>Pezizomycotina</taxon>
        <taxon>Pezizomycetes</taxon>
        <taxon>Pezizales</taxon>
        <taxon>Ascobolaceae</taxon>
        <taxon>Ascobolus</taxon>
    </lineage>
</organism>
<gene>
    <name evidence="6" type="ORF">BJ508DRAFT_410325</name>
</gene>
<evidence type="ECO:0008006" key="8">
    <source>
        <dbReference type="Google" id="ProtNLM"/>
    </source>
</evidence>
<evidence type="ECO:0000256" key="1">
    <source>
        <dbReference type="ARBA" id="ARBA00004141"/>
    </source>
</evidence>
<name>A0A3N4ITH6_ASCIM</name>
<feature type="transmembrane region" description="Helical" evidence="5">
    <location>
        <begin position="129"/>
        <end position="149"/>
    </location>
</feature>
<keyword evidence="7" id="KW-1185">Reference proteome</keyword>
<dbReference type="PANTHER" id="PTHR28668:SF1">
    <property type="entry name" value="TRANSMEMBRANE PROTEIN 234"/>
    <property type="match status" value="1"/>
</dbReference>
<dbReference type="PANTHER" id="PTHR28668">
    <property type="entry name" value="TRANSMEMBRANE PROTEIN 234"/>
    <property type="match status" value="1"/>
</dbReference>
<evidence type="ECO:0000313" key="7">
    <source>
        <dbReference type="Proteomes" id="UP000275078"/>
    </source>
</evidence>
<proteinExistence type="predicted"/>
<protein>
    <recommendedName>
        <fullName evidence="8">Integral membrane protein</fullName>
    </recommendedName>
</protein>
<keyword evidence="2 5" id="KW-0812">Transmembrane</keyword>
<evidence type="ECO:0000256" key="2">
    <source>
        <dbReference type="ARBA" id="ARBA00022692"/>
    </source>
</evidence>
<dbReference type="GO" id="GO:0016020">
    <property type="term" value="C:membrane"/>
    <property type="evidence" value="ECO:0007669"/>
    <property type="project" value="UniProtKB-SubCell"/>
</dbReference>
<sequence length="150" mass="16192">MTDTVEPTPSPFAYILSFLLVSLCWGLTSPFLRLAALNAPPAPVFPTSLTPFQLRIAKLKHSIYSLLTRPSYLIPLVINLTGSVWFFVLIGGAELSLTVPIVNSLALGFTALGDWIVGRLRGEEKKVTMKGVVGGSLVVGGVWVCFLSKM</sequence>
<comment type="subcellular location">
    <subcellularLocation>
        <location evidence="1">Membrane</location>
        <topology evidence="1">Multi-pass membrane protein</topology>
    </subcellularLocation>
</comment>
<dbReference type="EMBL" id="ML119646">
    <property type="protein sequence ID" value="RPA87561.1"/>
    <property type="molecule type" value="Genomic_DNA"/>
</dbReference>
<keyword evidence="3 5" id="KW-1133">Transmembrane helix</keyword>